<keyword evidence="2" id="KW-0479">Metal-binding</keyword>
<dbReference type="InterPro" id="IPR023867">
    <property type="entry name" value="Sulphatase_maturase_rSAM"/>
</dbReference>
<dbReference type="Pfam" id="PF04055">
    <property type="entry name" value="Radical_SAM"/>
    <property type="match status" value="1"/>
</dbReference>
<evidence type="ECO:0000313" key="6">
    <source>
        <dbReference type="EMBL" id="RFZ40461.1"/>
    </source>
</evidence>
<protein>
    <submittedName>
        <fullName evidence="6">Anaerobic sulfatase-maturating enzyme</fullName>
        <ecNumber evidence="6">1.1.99.-</ecNumber>
    </submittedName>
</protein>
<dbReference type="InterPro" id="IPR058240">
    <property type="entry name" value="rSAM_sf"/>
</dbReference>
<dbReference type="Gene3D" id="3.20.20.70">
    <property type="entry name" value="Aldolase class I"/>
    <property type="match status" value="1"/>
</dbReference>
<gene>
    <name evidence="6" type="primary">chuR</name>
    <name evidence="6" type="ORF">DAVIS_03006</name>
</gene>
<dbReference type="CDD" id="cd01335">
    <property type="entry name" value="Radical_SAM"/>
    <property type="match status" value="1"/>
</dbReference>
<dbReference type="RefSeq" id="WP_117432451.1">
    <property type="nucleotide sequence ID" value="NZ_BQLC01000029.1"/>
</dbReference>
<reference evidence="6 7" key="1">
    <citation type="journal article" date="2018" name="Sci. Rep.">
        <title>Extensive genomic diversity among Mycobacterium marinum strains revealed by whole genome sequencing.</title>
        <authorList>
            <person name="Das S."/>
            <person name="Pettersson B.M."/>
            <person name="Behra P.R."/>
            <person name="Mallick A."/>
            <person name="Cheramie M."/>
            <person name="Ramesh M."/>
            <person name="Shirreff L."/>
            <person name="DuCote T."/>
            <person name="Dasgupta S."/>
            <person name="Ennis D.G."/>
            <person name="Kirsebom L.A."/>
        </authorList>
    </citation>
    <scope>NUCLEOTIDE SEQUENCE [LARGE SCALE GENOMIC DNA]</scope>
    <source>
        <strain evidence="6 7">Davis1</strain>
    </source>
</reference>
<dbReference type="PANTHER" id="PTHR43273:SF8">
    <property type="entry name" value="RADICAL SAM DOMAIN PROTEIN"/>
    <property type="match status" value="1"/>
</dbReference>
<keyword evidence="6" id="KW-0560">Oxidoreductase</keyword>
<keyword evidence="1" id="KW-0949">S-adenosyl-L-methionine</keyword>
<dbReference type="SFLD" id="SFLDS00029">
    <property type="entry name" value="Radical_SAM"/>
    <property type="match status" value="1"/>
</dbReference>
<dbReference type="GO" id="GO:0016491">
    <property type="term" value="F:oxidoreductase activity"/>
    <property type="evidence" value="ECO:0007669"/>
    <property type="project" value="UniProtKB-KW"/>
</dbReference>
<dbReference type="EC" id="1.1.99.-" evidence="6"/>
<dbReference type="SFLD" id="SFLDG01067">
    <property type="entry name" value="SPASM/twitch_domain_containing"/>
    <property type="match status" value="1"/>
</dbReference>
<evidence type="ECO:0000256" key="4">
    <source>
        <dbReference type="ARBA" id="ARBA00023014"/>
    </source>
</evidence>
<evidence type="ECO:0000313" key="7">
    <source>
        <dbReference type="Proteomes" id="UP000257451"/>
    </source>
</evidence>
<dbReference type="InterPro" id="IPR007197">
    <property type="entry name" value="rSAM"/>
</dbReference>
<dbReference type="EMBL" id="PEDF01000089">
    <property type="protein sequence ID" value="RFZ40461.1"/>
    <property type="molecule type" value="Genomic_DNA"/>
</dbReference>
<organism evidence="6 7">
    <name type="scientific">Mycobacterium marinum</name>
    <dbReference type="NCBI Taxonomy" id="1781"/>
    <lineage>
        <taxon>Bacteria</taxon>
        <taxon>Bacillati</taxon>
        <taxon>Actinomycetota</taxon>
        <taxon>Actinomycetes</taxon>
        <taxon>Mycobacteriales</taxon>
        <taxon>Mycobacteriaceae</taxon>
        <taxon>Mycobacterium</taxon>
        <taxon>Mycobacterium ulcerans group</taxon>
    </lineage>
</organism>
<dbReference type="GO" id="GO:0051536">
    <property type="term" value="F:iron-sulfur cluster binding"/>
    <property type="evidence" value="ECO:0007669"/>
    <property type="project" value="UniProtKB-KW"/>
</dbReference>
<sequence length="389" mass="44278">MQWVIKTSKLCNLRCKYCYEWEHLSDPTRMSESVWRDALVAIRDYADLTTRRCGYDIPVDIIWHGGEPTLLPREYFERVFALQREVFPSDWLQSRRVRNVLQTNLYSVRDEHLDVFEEHDVELGISVDFAEGVRLTAGGKRTEAAVRSNIRRLQDRGLPFSIITVLAGHTVSQIQRVFEEISQLQKPTRLLPLFSGPAARPMNGVTVDKSDILDALMVFFDLWVSAGMTPRVDPLDQYLRTVILKRMGLERPGQDRALLGNDVLVIDRDGRLSCDAYREHGDLGNITETTIEDIVDGATYGYLVAEETALKDSVCTQCPFLGACDTSPIARNFDSHILQDCPIDRYILPRIEAHLEDRGFFDEQFSAMVHEVTATHVVEAFGARVSYSC</sequence>
<dbReference type="InterPro" id="IPR013785">
    <property type="entry name" value="Aldolase_TIM"/>
</dbReference>
<accession>A0A3E2MVA6</accession>
<feature type="domain" description="Radical SAM core" evidence="5">
    <location>
        <begin position="7"/>
        <end position="180"/>
    </location>
</feature>
<evidence type="ECO:0000256" key="2">
    <source>
        <dbReference type="ARBA" id="ARBA00022723"/>
    </source>
</evidence>
<evidence type="ECO:0000256" key="3">
    <source>
        <dbReference type="ARBA" id="ARBA00023004"/>
    </source>
</evidence>
<proteinExistence type="predicted"/>
<evidence type="ECO:0000259" key="5">
    <source>
        <dbReference type="Pfam" id="PF04055"/>
    </source>
</evidence>
<evidence type="ECO:0000256" key="1">
    <source>
        <dbReference type="ARBA" id="ARBA00022691"/>
    </source>
</evidence>
<keyword evidence="4" id="KW-0411">Iron-sulfur</keyword>
<dbReference type="GO" id="GO:0046872">
    <property type="term" value="F:metal ion binding"/>
    <property type="evidence" value="ECO:0007669"/>
    <property type="project" value="UniProtKB-KW"/>
</dbReference>
<keyword evidence="3" id="KW-0408">Iron</keyword>
<dbReference type="SUPFAM" id="SSF102114">
    <property type="entry name" value="Radical SAM enzymes"/>
    <property type="match status" value="1"/>
</dbReference>
<comment type="caution">
    <text evidence="6">The sequence shown here is derived from an EMBL/GenBank/DDBJ whole genome shotgun (WGS) entry which is preliminary data.</text>
</comment>
<name>A0A3E2MVA6_MYCMR</name>
<dbReference type="PANTHER" id="PTHR43273">
    <property type="entry name" value="ANAEROBIC SULFATASE-MATURATING ENZYME HOMOLOG ASLB-RELATED"/>
    <property type="match status" value="1"/>
</dbReference>
<dbReference type="AlphaFoldDB" id="A0A3E2MVA6"/>
<dbReference type="Proteomes" id="UP000257451">
    <property type="component" value="Unassembled WGS sequence"/>
</dbReference>